<dbReference type="Gene3D" id="3.40.50.300">
    <property type="entry name" value="P-loop containing nucleotide triphosphate hydrolases"/>
    <property type="match status" value="1"/>
</dbReference>
<comment type="caution">
    <text evidence="3">The sequence shown here is derived from an EMBL/GenBank/DDBJ whole genome shotgun (WGS) entry which is preliminary data.</text>
</comment>
<evidence type="ECO:0000313" key="3">
    <source>
        <dbReference type="EMBL" id="HJF40967.1"/>
    </source>
</evidence>
<proteinExistence type="predicted"/>
<evidence type="ECO:0000259" key="2">
    <source>
        <dbReference type="Pfam" id="PF13635"/>
    </source>
</evidence>
<feature type="domain" description="DUF4143" evidence="2">
    <location>
        <begin position="200"/>
        <end position="347"/>
    </location>
</feature>
<protein>
    <submittedName>
        <fullName evidence="3">ATP-binding protein</fullName>
    </submittedName>
</protein>
<dbReference type="InterPro" id="IPR025420">
    <property type="entry name" value="DUF4143"/>
</dbReference>
<dbReference type="SUPFAM" id="SSF52980">
    <property type="entry name" value="Restriction endonuclease-like"/>
    <property type="match status" value="1"/>
</dbReference>
<dbReference type="Pfam" id="PF13173">
    <property type="entry name" value="AAA_14"/>
    <property type="match status" value="1"/>
</dbReference>
<reference evidence="3" key="2">
    <citation type="submission" date="2021-09" db="EMBL/GenBank/DDBJ databases">
        <authorList>
            <person name="Gilroy R."/>
        </authorList>
    </citation>
    <scope>NUCLEOTIDE SEQUENCE</scope>
    <source>
        <strain evidence="3">CHK193-16274</strain>
    </source>
</reference>
<feature type="domain" description="AAA" evidence="1">
    <location>
        <begin position="20"/>
        <end position="148"/>
    </location>
</feature>
<evidence type="ECO:0000259" key="1">
    <source>
        <dbReference type="Pfam" id="PF13173"/>
    </source>
</evidence>
<dbReference type="Pfam" id="PF13635">
    <property type="entry name" value="DUF4143"/>
    <property type="match status" value="1"/>
</dbReference>
<dbReference type="AlphaFoldDB" id="A0A921GCI2"/>
<keyword evidence="3" id="KW-0067">ATP-binding</keyword>
<dbReference type="InterPro" id="IPR027417">
    <property type="entry name" value="P-loop_NTPase"/>
</dbReference>
<accession>A0A921GCI2</accession>
<dbReference type="EMBL" id="DYWV01000290">
    <property type="protein sequence ID" value="HJF40967.1"/>
    <property type="molecule type" value="Genomic_DNA"/>
</dbReference>
<dbReference type="InterPro" id="IPR011335">
    <property type="entry name" value="Restrct_endonuc-II-like"/>
</dbReference>
<evidence type="ECO:0000313" key="4">
    <source>
        <dbReference type="Proteomes" id="UP000749320"/>
    </source>
</evidence>
<sequence>MLQRENYLNQLIAGKDLSLIKVITGVRRSGKSTLLLQYKDYLISQKISKEDIIYMNFESAEWYDIKNYLDLYQHIKKHITNHHKKYILLDEVQNVEQWEKAVNSLLVDFNSDIYITGSNAYLLSSELTTLLAGRVLTIKIYPFPFKEFIQVYPFMNHEDKYEQFDLYLKYGGMPMIVNMNNNEQLITNYLNDLKEVVLKKDVMNRNNIKDVVFLDNLIKYMASVIGNLTTPHAIAEYMKKNDSPISNETVDSYLKMLENAYFIYRMPRYELKRKQLLKTQGKYYFIDNGLKNIIDGISSYDSGSSYENLIYIELLRRGYEVYVGQYNDIEIDFIAIKPNEKVYIQVSRSIMDEKVEEREKRSLLAIHDNYKKIILTMDRVKKNKLKELKLSISLISYYKTNKTHLGVFLI</sequence>
<keyword evidence="3" id="KW-0547">Nucleotide-binding</keyword>
<dbReference type="GO" id="GO:0005524">
    <property type="term" value="F:ATP binding"/>
    <property type="evidence" value="ECO:0007669"/>
    <property type="project" value="UniProtKB-KW"/>
</dbReference>
<dbReference type="PANTHER" id="PTHR33295:SF20">
    <property type="entry name" value="ATPASE"/>
    <property type="match status" value="1"/>
</dbReference>
<dbReference type="InterPro" id="IPR041682">
    <property type="entry name" value="AAA_14"/>
</dbReference>
<dbReference type="PANTHER" id="PTHR33295">
    <property type="entry name" value="ATPASE"/>
    <property type="match status" value="1"/>
</dbReference>
<organism evidence="3 4">
    <name type="scientific">Thomasclavelia spiroformis</name>
    <dbReference type="NCBI Taxonomy" id="29348"/>
    <lineage>
        <taxon>Bacteria</taxon>
        <taxon>Bacillati</taxon>
        <taxon>Bacillota</taxon>
        <taxon>Erysipelotrichia</taxon>
        <taxon>Erysipelotrichales</taxon>
        <taxon>Coprobacillaceae</taxon>
        <taxon>Thomasclavelia</taxon>
    </lineage>
</organism>
<dbReference type="SUPFAM" id="SSF52540">
    <property type="entry name" value="P-loop containing nucleoside triphosphate hydrolases"/>
    <property type="match status" value="1"/>
</dbReference>
<reference evidence="3" key="1">
    <citation type="journal article" date="2021" name="PeerJ">
        <title>Extensive microbial diversity within the chicken gut microbiome revealed by metagenomics and culture.</title>
        <authorList>
            <person name="Gilroy R."/>
            <person name="Ravi A."/>
            <person name="Getino M."/>
            <person name="Pursley I."/>
            <person name="Horton D.L."/>
            <person name="Alikhan N.F."/>
            <person name="Baker D."/>
            <person name="Gharbi K."/>
            <person name="Hall N."/>
            <person name="Watson M."/>
            <person name="Adriaenssens E.M."/>
            <person name="Foster-Nyarko E."/>
            <person name="Jarju S."/>
            <person name="Secka A."/>
            <person name="Antonio M."/>
            <person name="Oren A."/>
            <person name="Chaudhuri R.R."/>
            <person name="La Ragione R."/>
            <person name="Hildebrand F."/>
            <person name="Pallen M.J."/>
        </authorList>
    </citation>
    <scope>NUCLEOTIDE SEQUENCE</scope>
    <source>
        <strain evidence="3">CHK193-16274</strain>
    </source>
</reference>
<name>A0A921GCI2_9FIRM</name>
<dbReference type="Proteomes" id="UP000749320">
    <property type="component" value="Unassembled WGS sequence"/>
</dbReference>
<gene>
    <name evidence="3" type="ORF">K8V91_08590</name>
</gene>